<evidence type="ECO:0000256" key="1">
    <source>
        <dbReference type="ARBA" id="ARBA00022723"/>
    </source>
</evidence>
<proteinExistence type="predicted"/>
<dbReference type="SUPFAM" id="SSF51182">
    <property type="entry name" value="RmlC-like cupins"/>
    <property type="match status" value="1"/>
</dbReference>
<name>A0AAU7MWT3_9FLAO</name>
<evidence type="ECO:0000313" key="3">
    <source>
        <dbReference type="EMBL" id="XBQ22839.1"/>
    </source>
</evidence>
<dbReference type="Gene3D" id="2.60.120.10">
    <property type="entry name" value="Jelly Rolls"/>
    <property type="match status" value="1"/>
</dbReference>
<accession>A0AAU7MWT3</accession>
<feature type="domain" description="Cupin type-2" evidence="2">
    <location>
        <begin position="33"/>
        <end position="100"/>
    </location>
</feature>
<dbReference type="GO" id="GO:0046872">
    <property type="term" value="F:metal ion binding"/>
    <property type="evidence" value="ECO:0007669"/>
    <property type="project" value="UniProtKB-KW"/>
</dbReference>
<keyword evidence="1" id="KW-0479">Metal-binding</keyword>
<gene>
    <name evidence="3" type="ORF">ABNE31_14670</name>
</gene>
<protein>
    <submittedName>
        <fullName evidence="3">Cupin domain-containing protein</fullName>
    </submittedName>
</protein>
<organism evidence="3">
    <name type="scientific">Flagellimonas sp. MMG031</name>
    <dbReference type="NCBI Taxonomy" id="3158549"/>
    <lineage>
        <taxon>Bacteria</taxon>
        <taxon>Pseudomonadati</taxon>
        <taxon>Bacteroidota</taxon>
        <taxon>Flavobacteriia</taxon>
        <taxon>Flavobacteriales</taxon>
        <taxon>Flavobacteriaceae</taxon>
        <taxon>Flagellimonas</taxon>
    </lineage>
</organism>
<dbReference type="AlphaFoldDB" id="A0AAU7MWT3"/>
<dbReference type="InterPro" id="IPR011051">
    <property type="entry name" value="RmlC_Cupin_sf"/>
</dbReference>
<dbReference type="InterPro" id="IPR051610">
    <property type="entry name" value="GPI/OXD"/>
</dbReference>
<dbReference type="Pfam" id="PF07883">
    <property type="entry name" value="Cupin_2"/>
    <property type="match status" value="1"/>
</dbReference>
<reference evidence="3" key="1">
    <citation type="submission" date="2024-05" db="EMBL/GenBank/DDBJ databases">
        <title>Draft Genome Sequences of Flagellimonas sp. MMG031 and Marinobacter sp. MMG032 Isolated from the dinoflagellate Symbiodinium pilosum.</title>
        <authorList>
            <person name="Shikuma N.J."/>
            <person name="Farrell M.V."/>
        </authorList>
    </citation>
    <scope>NUCLEOTIDE SEQUENCE</scope>
    <source>
        <strain evidence="3">MMG031</strain>
    </source>
</reference>
<dbReference type="PANTHER" id="PTHR35848">
    <property type="entry name" value="OXALATE-BINDING PROTEIN"/>
    <property type="match status" value="1"/>
</dbReference>
<dbReference type="EMBL" id="CP157804">
    <property type="protein sequence ID" value="XBQ22839.1"/>
    <property type="molecule type" value="Genomic_DNA"/>
</dbReference>
<dbReference type="KEGG" id="fld:ABNE31_14670"/>
<dbReference type="InterPro" id="IPR013096">
    <property type="entry name" value="Cupin_2"/>
</dbReference>
<evidence type="ECO:0000259" key="2">
    <source>
        <dbReference type="Pfam" id="PF07883"/>
    </source>
</evidence>
<sequence length="121" mass="14024">MKKKRANSEHYIWGENCHGWHLLKNDRLSIIEESMPPNTSEVKHYHNKAQQFFYILRGSAVFELDNTTLHIGEREGIHIGSQVIHQIRNEGSTNLEFIVISEPTSKGNRVIIEQTKTKQQS</sequence>
<dbReference type="RefSeq" id="WP_349351668.1">
    <property type="nucleotide sequence ID" value="NZ_CP157804.1"/>
</dbReference>
<dbReference type="InterPro" id="IPR014710">
    <property type="entry name" value="RmlC-like_jellyroll"/>
</dbReference>